<dbReference type="PANTHER" id="PTHR30588">
    <property type="entry name" value="BRANCHED-CHAIN AMINO ACID TRANSPORT SYSTEM 2 CARRIER PROTEIN"/>
    <property type="match status" value="1"/>
</dbReference>
<keyword evidence="6 8" id="KW-1133">Transmembrane helix</keyword>
<evidence type="ECO:0000256" key="2">
    <source>
        <dbReference type="ARBA" id="ARBA00022448"/>
    </source>
</evidence>
<feature type="transmembrane region" description="Helical" evidence="8">
    <location>
        <begin position="79"/>
        <end position="102"/>
    </location>
</feature>
<keyword evidence="3" id="KW-1003">Cell membrane</keyword>
<dbReference type="GO" id="GO:0015820">
    <property type="term" value="P:L-leucine transport"/>
    <property type="evidence" value="ECO:0007669"/>
    <property type="project" value="TreeGrafter"/>
</dbReference>
<evidence type="ECO:0000256" key="6">
    <source>
        <dbReference type="ARBA" id="ARBA00022989"/>
    </source>
</evidence>
<keyword evidence="4 8" id="KW-0812">Transmembrane</keyword>
<dbReference type="PANTHER" id="PTHR30588:SF0">
    <property type="entry name" value="BRANCHED-CHAIN AMINO ACID PERMEASE BRNQ"/>
    <property type="match status" value="1"/>
</dbReference>
<evidence type="ECO:0000256" key="3">
    <source>
        <dbReference type="ARBA" id="ARBA00022475"/>
    </source>
</evidence>
<evidence type="ECO:0000256" key="5">
    <source>
        <dbReference type="ARBA" id="ARBA00022970"/>
    </source>
</evidence>
<sequence length="445" mass="47835">MHRKDIMALGFMTFSLFLGAGNIIYPPMLGQQAGYAILAAIAGFLLTSVGLPLLALVSIAHAGNAQKLTDILPTRWIKIFWVLLFIVIGPAFAIPRTAVVAYELGVTSFIDHPAWWQLALYSIGFFSVVLWLCLKPGSLLDAVGKLMTPMLLILLTAIGIGLLWNPLGAIQPALGVYQHAPFTQSLIQGYMTMDCLGALAFGAIIGQAIRSKGITEPHLIARYTTVAALIAAMGLALVYIMLVYLGATSSTVAPGADNGGQILTLYVARLFGLPGQIALSGIITLACLTTAIGVSSAAADYFGTLNLSSINKHLSKKQRYRLCLMTVIILSTLIANIGLTQLIQLSVPVLITIYPLAICVVCLQFIRNKLTNPRYTYRLTITVVTFFSVIDGINATGLISTTVTGAFSQWLPLFDLKLGWVLPALLTLGMTCWYPTQKISPTEPT</sequence>
<feature type="transmembrane region" description="Helical" evidence="8">
    <location>
        <begin position="378"/>
        <end position="398"/>
    </location>
</feature>
<accession>A0A2H9TBH3</accession>
<feature type="transmembrane region" description="Helical" evidence="8">
    <location>
        <begin position="345"/>
        <end position="366"/>
    </location>
</feature>
<feature type="transmembrane region" description="Helical" evidence="8">
    <location>
        <begin position="418"/>
        <end position="436"/>
    </location>
</feature>
<feature type="transmembrane region" description="Helical" evidence="8">
    <location>
        <begin position="187"/>
        <end position="209"/>
    </location>
</feature>
<dbReference type="GO" id="GO:0015190">
    <property type="term" value="F:L-leucine transmembrane transporter activity"/>
    <property type="evidence" value="ECO:0007669"/>
    <property type="project" value="TreeGrafter"/>
</dbReference>
<dbReference type="AlphaFoldDB" id="A0A2H9TBH3"/>
<feature type="transmembrane region" description="Helical" evidence="8">
    <location>
        <begin position="146"/>
        <end position="167"/>
    </location>
</feature>
<keyword evidence="2" id="KW-0813">Transport</keyword>
<evidence type="ECO:0000256" key="8">
    <source>
        <dbReference type="SAM" id="Phobius"/>
    </source>
</evidence>
<comment type="caution">
    <text evidence="9">The sequence shown here is derived from an EMBL/GenBank/DDBJ whole genome shotgun (WGS) entry which is preliminary data.</text>
</comment>
<feature type="transmembrane region" description="Helical" evidence="8">
    <location>
        <begin position="114"/>
        <end position="134"/>
    </location>
</feature>
<comment type="subcellular location">
    <subcellularLocation>
        <location evidence="1">Cell membrane</location>
        <topology evidence="1">Multi-pass membrane protein</topology>
    </subcellularLocation>
</comment>
<keyword evidence="7 8" id="KW-0472">Membrane</keyword>
<reference evidence="9" key="1">
    <citation type="journal article" date="2017" name="Appl. Environ. Microbiol.">
        <title>Molecular characterization of an Endozoicomonas-like organism causing infection in king scallop Pecten maximus L.</title>
        <authorList>
            <person name="Cano I."/>
            <person name="van Aerle R."/>
            <person name="Ross S."/>
            <person name="Verner-Jeffreys D.W."/>
            <person name="Paley R.K."/>
            <person name="Rimmer G."/>
            <person name="Ryder D."/>
            <person name="Hooper P."/>
            <person name="Stone D."/>
            <person name="Feist S.W."/>
        </authorList>
    </citation>
    <scope>NUCLEOTIDE SEQUENCE</scope>
</reference>
<evidence type="ECO:0000256" key="4">
    <source>
        <dbReference type="ARBA" id="ARBA00022692"/>
    </source>
</evidence>
<dbReference type="GO" id="GO:0005886">
    <property type="term" value="C:plasma membrane"/>
    <property type="evidence" value="ECO:0007669"/>
    <property type="project" value="UniProtKB-SubCell"/>
</dbReference>
<evidence type="ECO:0000313" key="9">
    <source>
        <dbReference type="EMBL" id="PJE80596.1"/>
    </source>
</evidence>
<dbReference type="GO" id="GO:0015188">
    <property type="term" value="F:L-isoleucine transmembrane transporter activity"/>
    <property type="evidence" value="ECO:0007669"/>
    <property type="project" value="TreeGrafter"/>
</dbReference>
<feature type="transmembrane region" description="Helical" evidence="8">
    <location>
        <begin position="277"/>
        <end position="299"/>
    </location>
</feature>
<keyword evidence="5" id="KW-0029">Amino-acid transport</keyword>
<dbReference type="GO" id="GO:0015818">
    <property type="term" value="P:isoleucine transport"/>
    <property type="evidence" value="ECO:0007669"/>
    <property type="project" value="TreeGrafter"/>
</dbReference>
<dbReference type="Pfam" id="PF05525">
    <property type="entry name" value="Branch_AA_trans"/>
    <property type="match status" value="1"/>
</dbReference>
<feature type="transmembrane region" description="Helical" evidence="8">
    <location>
        <begin position="221"/>
        <end position="245"/>
    </location>
</feature>
<feature type="transmembrane region" description="Helical" evidence="8">
    <location>
        <begin position="7"/>
        <end position="25"/>
    </location>
</feature>
<gene>
    <name evidence="9" type="primary">brnQ_1</name>
    <name evidence="9" type="ORF">CI610_00418</name>
</gene>
<protein>
    <submittedName>
        <fullName evidence="9">Branched-chain amino acid transport system 2 carrier protein</fullName>
    </submittedName>
</protein>
<feature type="transmembrane region" description="Helical" evidence="8">
    <location>
        <begin position="37"/>
        <end position="59"/>
    </location>
</feature>
<dbReference type="GO" id="GO:0005304">
    <property type="term" value="F:L-valine transmembrane transporter activity"/>
    <property type="evidence" value="ECO:0007669"/>
    <property type="project" value="TreeGrafter"/>
</dbReference>
<evidence type="ECO:0000256" key="7">
    <source>
        <dbReference type="ARBA" id="ARBA00023136"/>
    </source>
</evidence>
<dbReference type="InterPro" id="IPR004685">
    <property type="entry name" value="Brnchd-chn_aa_trnsp_Livcs"/>
</dbReference>
<feature type="transmembrane region" description="Helical" evidence="8">
    <location>
        <begin position="320"/>
        <end position="339"/>
    </location>
</feature>
<dbReference type="EMBL" id="NSIT01000012">
    <property type="protein sequence ID" value="PJE80596.1"/>
    <property type="molecule type" value="Genomic_DNA"/>
</dbReference>
<proteinExistence type="predicted"/>
<dbReference type="NCBIfam" id="TIGR00796">
    <property type="entry name" value="livcs"/>
    <property type="match status" value="1"/>
</dbReference>
<name>A0A2H9TBH3_9ZZZZ</name>
<evidence type="ECO:0000256" key="1">
    <source>
        <dbReference type="ARBA" id="ARBA00004651"/>
    </source>
</evidence>
<organism evidence="9">
    <name type="scientific">invertebrate metagenome</name>
    <dbReference type="NCBI Taxonomy" id="1711999"/>
    <lineage>
        <taxon>unclassified sequences</taxon>
        <taxon>metagenomes</taxon>
        <taxon>organismal metagenomes</taxon>
    </lineage>
</organism>